<name>A0ABD5RQ64_9EURY</name>
<dbReference type="EMBL" id="JBHSQH010000001">
    <property type="protein sequence ID" value="MFC5972399.1"/>
    <property type="molecule type" value="Genomic_DNA"/>
</dbReference>
<gene>
    <name evidence="2" type="ORF">ACFPYI_13745</name>
</gene>
<comment type="caution">
    <text evidence="2">The sequence shown here is derived from an EMBL/GenBank/DDBJ whole genome shotgun (WGS) entry which is preliminary data.</text>
</comment>
<accession>A0ABD5RQ64</accession>
<protein>
    <submittedName>
        <fullName evidence="2">Helix-turn-helix domain-containing protein</fullName>
    </submittedName>
</protein>
<dbReference type="AlphaFoldDB" id="A0ABD5RQ64"/>
<sequence>MSSDDSFEIEESLKDDLVEFFSEPSKENLPRLLRQDKEYDYLEFKREWPHKSKLAKHILAFSNSGGGIIVVGVDEDDNGTPEPVGVEDSWDEAKFGNKVENFIPDAAREFYALRQYTYSSSIYEDDVAGFTFQVVLIEGADSSGPLVATGSSTHIDEGAIYVRRNSKSENANYDELQSILHRRDENGVEKSTAELHEEMEELKTLYGQISKKKRVIKNNFFIMDMVGFSSTKKNKNYPSQTYDEYVRELIDKKKIKIERRLGVSGLDI</sequence>
<proteinExistence type="predicted"/>
<evidence type="ECO:0000313" key="2">
    <source>
        <dbReference type="EMBL" id="MFC5972399.1"/>
    </source>
</evidence>
<evidence type="ECO:0000313" key="3">
    <source>
        <dbReference type="Proteomes" id="UP001596099"/>
    </source>
</evidence>
<feature type="domain" description="Schlafen AlbA-2" evidence="1">
    <location>
        <begin position="38"/>
        <end position="171"/>
    </location>
</feature>
<organism evidence="2 3">
    <name type="scientific">Halomarina salina</name>
    <dbReference type="NCBI Taxonomy" id="1872699"/>
    <lineage>
        <taxon>Archaea</taxon>
        <taxon>Methanobacteriati</taxon>
        <taxon>Methanobacteriota</taxon>
        <taxon>Stenosarchaea group</taxon>
        <taxon>Halobacteria</taxon>
        <taxon>Halobacteriales</taxon>
        <taxon>Natronomonadaceae</taxon>
        <taxon>Halomarina</taxon>
    </lineage>
</organism>
<dbReference type="InterPro" id="IPR038461">
    <property type="entry name" value="Schlafen_AlbA_2_dom_sf"/>
</dbReference>
<dbReference type="RefSeq" id="WP_247415657.1">
    <property type="nucleotide sequence ID" value="NZ_JALLGW010000001.1"/>
</dbReference>
<dbReference type="InterPro" id="IPR007421">
    <property type="entry name" value="Schlafen_AlbA_2_dom"/>
</dbReference>
<dbReference type="Gene3D" id="3.30.950.30">
    <property type="entry name" value="Schlafen, AAA domain"/>
    <property type="match status" value="1"/>
</dbReference>
<reference evidence="2 3" key="1">
    <citation type="journal article" date="2019" name="Int. J. Syst. Evol. Microbiol.">
        <title>The Global Catalogue of Microorganisms (GCM) 10K type strain sequencing project: providing services to taxonomists for standard genome sequencing and annotation.</title>
        <authorList>
            <consortium name="The Broad Institute Genomics Platform"/>
            <consortium name="The Broad Institute Genome Sequencing Center for Infectious Disease"/>
            <person name="Wu L."/>
            <person name="Ma J."/>
        </authorList>
    </citation>
    <scope>NUCLEOTIDE SEQUENCE [LARGE SCALE GENOMIC DNA]</scope>
    <source>
        <strain evidence="2 3">CGMCC 1.12543</strain>
    </source>
</reference>
<dbReference type="Proteomes" id="UP001596099">
    <property type="component" value="Unassembled WGS sequence"/>
</dbReference>
<evidence type="ECO:0000259" key="1">
    <source>
        <dbReference type="Pfam" id="PF04326"/>
    </source>
</evidence>
<dbReference type="Pfam" id="PF04326">
    <property type="entry name" value="SLFN_AlbA_2"/>
    <property type="match status" value="1"/>
</dbReference>
<keyword evidence="3" id="KW-1185">Reference proteome</keyword>